<keyword evidence="1" id="KW-0812">Transmembrane</keyword>
<gene>
    <name evidence="2" type="ORF">BSTOLATCC_MIC13055</name>
</gene>
<keyword evidence="1" id="KW-0472">Membrane</keyword>
<evidence type="ECO:0000313" key="2">
    <source>
        <dbReference type="EMBL" id="CAG9315281.1"/>
    </source>
</evidence>
<keyword evidence="1" id="KW-1133">Transmembrane helix</keyword>
<comment type="caution">
    <text evidence="2">The sequence shown here is derived from an EMBL/GenBank/DDBJ whole genome shotgun (WGS) entry which is preliminary data.</text>
</comment>
<protein>
    <submittedName>
        <fullName evidence="2">Uncharacterized protein</fullName>
    </submittedName>
</protein>
<accession>A0AAU9J0I1</accession>
<reference evidence="2" key="1">
    <citation type="submission" date="2021-09" db="EMBL/GenBank/DDBJ databases">
        <authorList>
            <consortium name="AG Swart"/>
            <person name="Singh M."/>
            <person name="Singh A."/>
            <person name="Seah K."/>
            <person name="Emmerich C."/>
        </authorList>
    </citation>
    <scope>NUCLEOTIDE SEQUENCE</scope>
    <source>
        <strain evidence="2">ATCC30299</strain>
    </source>
</reference>
<name>A0AAU9J0I1_9CILI</name>
<organism evidence="2 3">
    <name type="scientific">Blepharisma stoltei</name>
    <dbReference type="NCBI Taxonomy" id="1481888"/>
    <lineage>
        <taxon>Eukaryota</taxon>
        <taxon>Sar</taxon>
        <taxon>Alveolata</taxon>
        <taxon>Ciliophora</taxon>
        <taxon>Postciliodesmatophora</taxon>
        <taxon>Heterotrichea</taxon>
        <taxon>Heterotrichida</taxon>
        <taxon>Blepharismidae</taxon>
        <taxon>Blepharisma</taxon>
    </lineage>
</organism>
<dbReference type="Proteomes" id="UP001162131">
    <property type="component" value="Unassembled WGS sequence"/>
</dbReference>
<keyword evidence="3" id="KW-1185">Reference proteome</keyword>
<feature type="transmembrane region" description="Helical" evidence="1">
    <location>
        <begin position="67"/>
        <end position="88"/>
    </location>
</feature>
<sequence length="254" mass="29358">MFRSSLRRFGYKLPGTFTSSQTELSQAAPPSGYIRPIETYKPSKPIQFDKKGEILIYEFDPQDNTSVLFPIPWSLGTWSTPALGWAWWHGFFGSAWWLAPIAMSLAVLPHCWYLYELRYAVNKIWYVRGGLWKFENVGPYRLGTHTYTELANIRLFSQTSRKTMPYIGKSKAYPYGGKFAEILDEEGNLSHGLLLQADFWHEYYENIDNRKIGVDARGKVHNPEIFQALAQGYKIDDSDCTMTYDPENEFSKSQ</sequence>
<evidence type="ECO:0000256" key="1">
    <source>
        <dbReference type="SAM" id="Phobius"/>
    </source>
</evidence>
<evidence type="ECO:0000313" key="3">
    <source>
        <dbReference type="Proteomes" id="UP001162131"/>
    </source>
</evidence>
<feature type="transmembrane region" description="Helical" evidence="1">
    <location>
        <begin position="94"/>
        <end position="115"/>
    </location>
</feature>
<proteinExistence type="predicted"/>
<dbReference type="AlphaFoldDB" id="A0AAU9J0I1"/>
<dbReference type="EMBL" id="CAJZBQ010000013">
    <property type="protein sequence ID" value="CAG9315281.1"/>
    <property type="molecule type" value="Genomic_DNA"/>
</dbReference>